<dbReference type="Pfam" id="PF09601">
    <property type="entry name" value="DUF2459"/>
    <property type="match status" value="1"/>
</dbReference>
<organism evidence="1 2">
    <name type="scientific">Sphingomonas jinjuensis</name>
    <dbReference type="NCBI Taxonomy" id="535907"/>
    <lineage>
        <taxon>Bacteria</taxon>
        <taxon>Pseudomonadati</taxon>
        <taxon>Pseudomonadota</taxon>
        <taxon>Alphaproteobacteria</taxon>
        <taxon>Sphingomonadales</taxon>
        <taxon>Sphingomonadaceae</taxon>
        <taxon>Sphingomonas</taxon>
    </lineage>
</organism>
<accession>A0A840F7P8</accession>
<name>A0A840F7P8_9SPHN</name>
<dbReference type="AlphaFoldDB" id="A0A840F7P8"/>
<dbReference type="InterPro" id="IPR011727">
    <property type="entry name" value="CHP02117"/>
</dbReference>
<dbReference type="Proteomes" id="UP000529795">
    <property type="component" value="Unassembled WGS sequence"/>
</dbReference>
<sequence>MVETLKRGAWFSTAVVAALLMLLALYGMAGMIGGAIPANRDWRAPDRGVSVWVESNGVHVGIVVPKRAGGVDWRGFASPRDLGDPRFAGYDHLAIGWGERDFFLGTPTWADVRLPTVLAAGYGSDATLLHVEHVPRPREGGDVRRVVLTPAEYRRLAAAIMASRGAGPARRGYAANDVFYPARGHYSAVTTCNAWVGWVLRFAGVRVGAWTPFPETVLWWF</sequence>
<evidence type="ECO:0000313" key="1">
    <source>
        <dbReference type="EMBL" id="MBB4153749.1"/>
    </source>
</evidence>
<dbReference type="EMBL" id="JACIEV010000004">
    <property type="protein sequence ID" value="MBB4153749.1"/>
    <property type="molecule type" value="Genomic_DNA"/>
</dbReference>
<dbReference type="RefSeq" id="WP_246346956.1">
    <property type="nucleotide sequence ID" value="NZ_JACIEV010000004.1"/>
</dbReference>
<proteinExistence type="predicted"/>
<evidence type="ECO:0000313" key="2">
    <source>
        <dbReference type="Proteomes" id="UP000529795"/>
    </source>
</evidence>
<reference evidence="1 2" key="1">
    <citation type="submission" date="2020-08" db="EMBL/GenBank/DDBJ databases">
        <title>Genomic Encyclopedia of Type Strains, Phase IV (KMG-IV): sequencing the most valuable type-strain genomes for metagenomic binning, comparative biology and taxonomic classification.</title>
        <authorList>
            <person name="Goeker M."/>
        </authorList>
    </citation>
    <scope>NUCLEOTIDE SEQUENCE [LARGE SCALE GENOMIC DNA]</scope>
    <source>
        <strain evidence="1 2">YC6723</strain>
    </source>
</reference>
<comment type="caution">
    <text evidence="1">The sequence shown here is derived from an EMBL/GenBank/DDBJ whole genome shotgun (WGS) entry which is preliminary data.</text>
</comment>
<protein>
    <submittedName>
        <fullName evidence="1">Uncharacterized protein (TIGR02117 family)</fullName>
    </submittedName>
</protein>
<gene>
    <name evidence="1" type="ORF">GGQ80_001655</name>
</gene>
<keyword evidence="2" id="KW-1185">Reference proteome</keyword>